<dbReference type="Gene3D" id="1.10.10.60">
    <property type="entry name" value="Homeodomain-like"/>
    <property type="match status" value="1"/>
</dbReference>
<sequence>MSFYKYINSYRIEEAVAALSDDSTNIPMKALADKLGYNSLSAFYRAFQAETGCPPSKYRTEARKLKISSEVFS</sequence>
<dbReference type="InterPro" id="IPR018060">
    <property type="entry name" value="HTH_AraC"/>
</dbReference>
<dbReference type="GO" id="GO:0003700">
    <property type="term" value="F:DNA-binding transcription factor activity"/>
    <property type="evidence" value="ECO:0007669"/>
    <property type="project" value="InterPro"/>
</dbReference>
<feature type="domain" description="HTH araC/xylS-type" evidence="4">
    <location>
        <begin position="1"/>
        <end position="61"/>
    </location>
</feature>
<dbReference type="SMART" id="SM00342">
    <property type="entry name" value="HTH_ARAC"/>
    <property type="match status" value="1"/>
</dbReference>
<evidence type="ECO:0000256" key="1">
    <source>
        <dbReference type="ARBA" id="ARBA00023015"/>
    </source>
</evidence>
<evidence type="ECO:0000256" key="3">
    <source>
        <dbReference type="ARBA" id="ARBA00023163"/>
    </source>
</evidence>
<dbReference type="AlphaFoldDB" id="A0A9D9NGI7"/>
<dbReference type="PROSITE" id="PS01124">
    <property type="entry name" value="HTH_ARAC_FAMILY_2"/>
    <property type="match status" value="1"/>
</dbReference>
<dbReference type="PANTHER" id="PTHR43280">
    <property type="entry name" value="ARAC-FAMILY TRANSCRIPTIONAL REGULATOR"/>
    <property type="match status" value="1"/>
</dbReference>
<evidence type="ECO:0000256" key="2">
    <source>
        <dbReference type="ARBA" id="ARBA00023125"/>
    </source>
</evidence>
<dbReference type="PANTHER" id="PTHR43280:SF29">
    <property type="entry name" value="ARAC-FAMILY TRANSCRIPTIONAL REGULATOR"/>
    <property type="match status" value="1"/>
</dbReference>
<dbReference type="PROSITE" id="PS00041">
    <property type="entry name" value="HTH_ARAC_FAMILY_1"/>
    <property type="match status" value="1"/>
</dbReference>
<dbReference type="EMBL" id="JADIMA010000042">
    <property type="protein sequence ID" value="MBO8472936.1"/>
    <property type="molecule type" value="Genomic_DNA"/>
</dbReference>
<evidence type="ECO:0000313" key="6">
    <source>
        <dbReference type="Proteomes" id="UP000823604"/>
    </source>
</evidence>
<dbReference type="InterPro" id="IPR009057">
    <property type="entry name" value="Homeodomain-like_sf"/>
</dbReference>
<evidence type="ECO:0000313" key="5">
    <source>
        <dbReference type="EMBL" id="MBO8472936.1"/>
    </source>
</evidence>
<gene>
    <name evidence="5" type="ORF">IAB81_04840</name>
</gene>
<dbReference type="Pfam" id="PF12833">
    <property type="entry name" value="HTH_18"/>
    <property type="match status" value="1"/>
</dbReference>
<reference evidence="5" key="2">
    <citation type="journal article" date="2021" name="PeerJ">
        <title>Extensive microbial diversity within the chicken gut microbiome revealed by metagenomics and culture.</title>
        <authorList>
            <person name="Gilroy R."/>
            <person name="Ravi A."/>
            <person name="Getino M."/>
            <person name="Pursley I."/>
            <person name="Horton D.L."/>
            <person name="Alikhan N.F."/>
            <person name="Baker D."/>
            <person name="Gharbi K."/>
            <person name="Hall N."/>
            <person name="Watson M."/>
            <person name="Adriaenssens E.M."/>
            <person name="Foster-Nyarko E."/>
            <person name="Jarju S."/>
            <person name="Secka A."/>
            <person name="Antonio M."/>
            <person name="Oren A."/>
            <person name="Chaudhuri R.R."/>
            <person name="La Ragione R."/>
            <person name="Hildebrand F."/>
            <person name="Pallen M.J."/>
        </authorList>
    </citation>
    <scope>NUCLEOTIDE SEQUENCE</scope>
    <source>
        <strain evidence="5">B1-8020</strain>
    </source>
</reference>
<keyword evidence="1" id="KW-0805">Transcription regulation</keyword>
<dbReference type="Proteomes" id="UP000823604">
    <property type="component" value="Unassembled WGS sequence"/>
</dbReference>
<organism evidence="5 6">
    <name type="scientific">Candidatus Merdivivens pullicola</name>
    <dbReference type="NCBI Taxonomy" id="2840872"/>
    <lineage>
        <taxon>Bacteria</taxon>
        <taxon>Pseudomonadati</taxon>
        <taxon>Bacteroidota</taxon>
        <taxon>Bacteroidia</taxon>
        <taxon>Bacteroidales</taxon>
        <taxon>Muribaculaceae</taxon>
        <taxon>Muribaculaceae incertae sedis</taxon>
        <taxon>Candidatus Merdivivens</taxon>
    </lineage>
</organism>
<keyword evidence="2" id="KW-0238">DNA-binding</keyword>
<keyword evidence="3" id="KW-0804">Transcription</keyword>
<proteinExistence type="predicted"/>
<name>A0A9D9NGI7_9BACT</name>
<evidence type="ECO:0000259" key="4">
    <source>
        <dbReference type="PROSITE" id="PS01124"/>
    </source>
</evidence>
<reference evidence="5" key="1">
    <citation type="submission" date="2020-10" db="EMBL/GenBank/DDBJ databases">
        <authorList>
            <person name="Gilroy R."/>
        </authorList>
    </citation>
    <scope>NUCLEOTIDE SEQUENCE</scope>
    <source>
        <strain evidence="5">B1-8020</strain>
    </source>
</reference>
<dbReference type="GO" id="GO:0043565">
    <property type="term" value="F:sequence-specific DNA binding"/>
    <property type="evidence" value="ECO:0007669"/>
    <property type="project" value="InterPro"/>
</dbReference>
<accession>A0A9D9NGI7</accession>
<comment type="caution">
    <text evidence="5">The sequence shown here is derived from an EMBL/GenBank/DDBJ whole genome shotgun (WGS) entry which is preliminary data.</text>
</comment>
<dbReference type="InterPro" id="IPR018062">
    <property type="entry name" value="HTH_AraC-typ_CS"/>
</dbReference>
<dbReference type="SUPFAM" id="SSF46689">
    <property type="entry name" value="Homeodomain-like"/>
    <property type="match status" value="1"/>
</dbReference>
<protein>
    <submittedName>
        <fullName evidence="5">AraC family transcriptional regulator</fullName>
    </submittedName>
</protein>